<name>A0AB74UBP5_9GAMM</name>
<evidence type="ECO:0000313" key="1">
    <source>
        <dbReference type="EMBL" id="XCJ77916.1"/>
    </source>
</evidence>
<reference evidence="1" key="1">
    <citation type="submission" date="2024-06" db="EMBL/GenBank/DDBJ databases">
        <title>Complete genome of Salinicola endophyticus HNIBRBA4755.</title>
        <authorList>
            <person name="Shin S.Y."/>
            <person name="Kang H."/>
            <person name="Song J."/>
        </authorList>
    </citation>
    <scope>NUCLEOTIDE SEQUENCE</scope>
    <source>
        <strain evidence="1">HNIBRBA4755</strain>
    </source>
</reference>
<sequence>MKPTIHPRRGAAVIDLLRPIDALRRLAAGRVWGRRRRSRRVVLCGCDARHYGWLRTLSGTHEVIAMVTEAPWQHATRVEGVRLYYPSEVFSLCRRFEVDYLVYATPAERDAIERVAPAGAVFAARWCLGIEGLAAR</sequence>
<gene>
    <name evidence="1" type="ORF">ABV408_10690</name>
</gene>
<dbReference type="RefSeq" id="WP_353978949.1">
    <property type="nucleotide sequence ID" value="NZ_CP159578.1"/>
</dbReference>
<protein>
    <submittedName>
        <fullName evidence="1">Uncharacterized protein</fullName>
    </submittedName>
</protein>
<dbReference type="EMBL" id="CP159578">
    <property type="protein sequence ID" value="XCJ77916.1"/>
    <property type="molecule type" value="Genomic_DNA"/>
</dbReference>
<organism evidence="1">
    <name type="scientific">Salinicola endophyticus</name>
    <dbReference type="NCBI Taxonomy" id="1949083"/>
    <lineage>
        <taxon>Bacteria</taxon>
        <taxon>Pseudomonadati</taxon>
        <taxon>Pseudomonadota</taxon>
        <taxon>Gammaproteobacteria</taxon>
        <taxon>Oceanospirillales</taxon>
        <taxon>Halomonadaceae</taxon>
        <taxon>Salinicola</taxon>
    </lineage>
</organism>
<dbReference type="AlphaFoldDB" id="A0AB74UBP5"/>
<accession>A0AB74UBP5</accession>
<proteinExistence type="predicted"/>